<protein>
    <submittedName>
        <fullName evidence="4">AraC family transcriptional regulator</fullName>
    </submittedName>
</protein>
<organism evidence="4 5">
    <name type="scientific">Glaciecola siphonariae</name>
    <dbReference type="NCBI Taxonomy" id="521012"/>
    <lineage>
        <taxon>Bacteria</taxon>
        <taxon>Pseudomonadati</taxon>
        <taxon>Pseudomonadota</taxon>
        <taxon>Gammaproteobacteria</taxon>
        <taxon>Alteromonadales</taxon>
        <taxon>Alteromonadaceae</taxon>
        <taxon>Glaciecola</taxon>
    </lineage>
</organism>
<dbReference type="SMART" id="SM00342">
    <property type="entry name" value="HTH_ARAC"/>
    <property type="match status" value="1"/>
</dbReference>
<dbReference type="RefSeq" id="WP_382409374.1">
    <property type="nucleotide sequence ID" value="NZ_JBHSGU010000005.1"/>
</dbReference>
<evidence type="ECO:0000313" key="5">
    <source>
        <dbReference type="Proteomes" id="UP001595897"/>
    </source>
</evidence>
<evidence type="ECO:0000313" key="4">
    <source>
        <dbReference type="EMBL" id="MFC4701178.1"/>
    </source>
</evidence>
<dbReference type="SUPFAM" id="SSF46689">
    <property type="entry name" value="Homeodomain-like"/>
    <property type="match status" value="2"/>
</dbReference>
<dbReference type="EMBL" id="JBHSGU010000005">
    <property type="protein sequence ID" value="MFC4701178.1"/>
    <property type="molecule type" value="Genomic_DNA"/>
</dbReference>
<evidence type="ECO:0000259" key="3">
    <source>
        <dbReference type="PROSITE" id="PS01124"/>
    </source>
</evidence>
<dbReference type="InterPro" id="IPR018060">
    <property type="entry name" value="HTH_AraC"/>
</dbReference>
<keyword evidence="2" id="KW-0804">Transcription</keyword>
<evidence type="ECO:0000256" key="1">
    <source>
        <dbReference type="ARBA" id="ARBA00023015"/>
    </source>
</evidence>
<dbReference type="Proteomes" id="UP001595897">
    <property type="component" value="Unassembled WGS sequence"/>
</dbReference>
<feature type="domain" description="HTH araC/xylS-type" evidence="3">
    <location>
        <begin position="200"/>
        <end position="298"/>
    </location>
</feature>
<reference evidence="5" key="1">
    <citation type="journal article" date="2019" name="Int. J. Syst. Evol. Microbiol.">
        <title>The Global Catalogue of Microorganisms (GCM) 10K type strain sequencing project: providing services to taxonomists for standard genome sequencing and annotation.</title>
        <authorList>
            <consortium name="The Broad Institute Genomics Platform"/>
            <consortium name="The Broad Institute Genome Sequencing Center for Infectious Disease"/>
            <person name="Wu L."/>
            <person name="Ma J."/>
        </authorList>
    </citation>
    <scope>NUCLEOTIDE SEQUENCE [LARGE SCALE GENOMIC DNA]</scope>
    <source>
        <strain evidence="5">KACC 12507</strain>
    </source>
</reference>
<proteinExistence type="predicted"/>
<sequence length="316" mass="35366">MNKEKASALKQTKVEIDTSHIVSTTLQHMVSPDQYETIIPRLNLFYSLNPTDPVPAFYRPSFCVIVQGAKSVHVGANQIRYGAGQYLIAGFDVPVIGAVTRASKEIPYICVQLMFDRDVLLKMRHEMPPAKPLVSVGIANTSPGLLSAVARLVCLLNEPKHIQHLAPLYEQEILYWVLHGPYGAQLRKFVVNDNRTEPVERAIDFLSDSYAEPFDLAALLNITARSRSSLYRDFKDATGVSPLQFRTRLRLQEARRLMISDNLNAADAGYAVGYDSPSQLSREYRKLYGCPPIEDISKLKDGRSALQAELSRKDAE</sequence>
<keyword evidence="1" id="KW-0805">Transcription regulation</keyword>
<dbReference type="PANTHER" id="PTHR43436">
    <property type="entry name" value="ARAC-FAMILY TRANSCRIPTIONAL REGULATOR"/>
    <property type="match status" value="1"/>
</dbReference>
<dbReference type="Pfam" id="PF06719">
    <property type="entry name" value="AraC_N"/>
    <property type="match status" value="1"/>
</dbReference>
<dbReference type="InterPro" id="IPR009057">
    <property type="entry name" value="Homeodomain-like_sf"/>
</dbReference>
<gene>
    <name evidence="4" type="ORF">ACFO4O_13480</name>
</gene>
<name>A0ABV9M0F9_9ALTE</name>
<evidence type="ECO:0000256" key="2">
    <source>
        <dbReference type="ARBA" id="ARBA00023163"/>
    </source>
</evidence>
<dbReference type="PROSITE" id="PS01124">
    <property type="entry name" value="HTH_ARAC_FAMILY_2"/>
    <property type="match status" value="1"/>
</dbReference>
<keyword evidence="5" id="KW-1185">Reference proteome</keyword>
<accession>A0ABV9M0F9</accession>
<dbReference type="InterPro" id="IPR009594">
    <property type="entry name" value="Tscrpt_reg_HTH_AraC_N"/>
</dbReference>
<dbReference type="Gene3D" id="1.10.10.60">
    <property type="entry name" value="Homeodomain-like"/>
    <property type="match status" value="1"/>
</dbReference>
<dbReference type="Pfam" id="PF12833">
    <property type="entry name" value="HTH_18"/>
    <property type="match status" value="1"/>
</dbReference>
<comment type="caution">
    <text evidence="4">The sequence shown here is derived from an EMBL/GenBank/DDBJ whole genome shotgun (WGS) entry which is preliminary data.</text>
</comment>
<dbReference type="PANTHER" id="PTHR43436:SF1">
    <property type="entry name" value="TRANSCRIPTIONAL REGULATORY PROTEIN"/>
    <property type="match status" value="1"/>
</dbReference>